<dbReference type="RefSeq" id="WP_020090449.1">
    <property type="nucleotide sequence ID" value="NZ_AZCZ01000066.1"/>
</dbReference>
<dbReference type="OrthoDB" id="8731447at2"/>
<gene>
    <name evidence="2" type="ORF">FD07_GL002051</name>
</gene>
<sequence length="219" mass="25702">MYRFFVQPQINAVTQKLAGYELLLRSYCHDYWVTPTDFTALPMDQQVSLSYQEITNILKDHQDNPEISLNLNREQFTDRRTIGHLIHLKKSVQNLKLIVELTEAPSLEELHRYVAIYQAYDIKLSLDDVGTDNPWCEAIQDVLPFMDSIKFAMQNFRFQHRQKEMMASLNFWRNIADTYHLDFTLEGIEDKGDVDLARRYNVGMTQGYYYSKPVPYAAG</sequence>
<dbReference type="InterPro" id="IPR050706">
    <property type="entry name" value="Cyclic-di-GMP_PDE-like"/>
</dbReference>
<keyword evidence="3" id="KW-1185">Reference proteome</keyword>
<dbReference type="AlphaFoldDB" id="A0A0R1GNH9"/>
<reference evidence="2 3" key="1">
    <citation type="journal article" date="2015" name="Genome Announc.">
        <title>Expanding the biotechnology potential of lactobacilli through comparative genomics of 213 strains and associated genera.</title>
        <authorList>
            <person name="Sun Z."/>
            <person name="Harris H.M."/>
            <person name="McCann A."/>
            <person name="Guo C."/>
            <person name="Argimon S."/>
            <person name="Zhang W."/>
            <person name="Yang X."/>
            <person name="Jeffery I.B."/>
            <person name="Cooney J.C."/>
            <person name="Kagawa T.F."/>
            <person name="Liu W."/>
            <person name="Song Y."/>
            <person name="Salvetti E."/>
            <person name="Wrobel A."/>
            <person name="Rasinkangas P."/>
            <person name="Parkhill J."/>
            <person name="Rea M.C."/>
            <person name="O'Sullivan O."/>
            <person name="Ritari J."/>
            <person name="Douillard F.P."/>
            <person name="Paul Ross R."/>
            <person name="Yang R."/>
            <person name="Briner A.E."/>
            <person name="Felis G.E."/>
            <person name="de Vos W.M."/>
            <person name="Barrangou R."/>
            <person name="Klaenhammer T.R."/>
            <person name="Caufield P.W."/>
            <person name="Cui Y."/>
            <person name="Zhang H."/>
            <person name="O'Toole P.W."/>
        </authorList>
    </citation>
    <scope>NUCLEOTIDE SEQUENCE [LARGE SCALE GENOMIC DNA]</scope>
    <source>
        <strain evidence="2 3">ATCC 53295</strain>
    </source>
</reference>
<accession>A0A0R1GNH9</accession>
<dbReference type="Proteomes" id="UP000051176">
    <property type="component" value="Unassembled WGS sequence"/>
</dbReference>
<dbReference type="PATRIC" id="fig|1267003.4.peg.2164"/>
<dbReference type="InterPro" id="IPR035919">
    <property type="entry name" value="EAL_sf"/>
</dbReference>
<organism evidence="2 3">
    <name type="scientific">Levilactobacillus parabrevis ATCC 53295</name>
    <dbReference type="NCBI Taxonomy" id="1267003"/>
    <lineage>
        <taxon>Bacteria</taxon>
        <taxon>Bacillati</taxon>
        <taxon>Bacillota</taxon>
        <taxon>Bacilli</taxon>
        <taxon>Lactobacillales</taxon>
        <taxon>Lactobacillaceae</taxon>
        <taxon>Levilactobacillus</taxon>
    </lineage>
</organism>
<dbReference type="SMART" id="SM00052">
    <property type="entry name" value="EAL"/>
    <property type="match status" value="1"/>
</dbReference>
<evidence type="ECO:0000259" key="1">
    <source>
        <dbReference type="PROSITE" id="PS50883"/>
    </source>
</evidence>
<dbReference type="GO" id="GO:0071111">
    <property type="term" value="F:cyclic-guanylate-specific phosphodiesterase activity"/>
    <property type="evidence" value="ECO:0007669"/>
    <property type="project" value="InterPro"/>
</dbReference>
<dbReference type="PANTHER" id="PTHR33121:SF70">
    <property type="entry name" value="SIGNALING PROTEIN YKOW"/>
    <property type="match status" value="1"/>
</dbReference>
<dbReference type="EMBL" id="AZCZ01000066">
    <property type="protein sequence ID" value="KRK33521.1"/>
    <property type="molecule type" value="Genomic_DNA"/>
</dbReference>
<protein>
    <submittedName>
        <fullName evidence="2">C-di-GMP-specific phosphodiesterase</fullName>
    </submittedName>
</protein>
<proteinExistence type="predicted"/>
<dbReference type="STRING" id="357278.IV61_GL002011"/>
<comment type="caution">
    <text evidence="2">The sequence shown here is derived from an EMBL/GenBank/DDBJ whole genome shotgun (WGS) entry which is preliminary data.</text>
</comment>
<evidence type="ECO:0000313" key="2">
    <source>
        <dbReference type="EMBL" id="KRK33521.1"/>
    </source>
</evidence>
<evidence type="ECO:0000313" key="3">
    <source>
        <dbReference type="Proteomes" id="UP000051176"/>
    </source>
</evidence>
<dbReference type="PANTHER" id="PTHR33121">
    <property type="entry name" value="CYCLIC DI-GMP PHOSPHODIESTERASE PDEF"/>
    <property type="match status" value="1"/>
</dbReference>
<dbReference type="PROSITE" id="PS50883">
    <property type="entry name" value="EAL"/>
    <property type="match status" value="1"/>
</dbReference>
<feature type="domain" description="EAL" evidence="1">
    <location>
        <begin position="1"/>
        <end position="219"/>
    </location>
</feature>
<dbReference type="SUPFAM" id="SSF141868">
    <property type="entry name" value="EAL domain-like"/>
    <property type="match status" value="1"/>
</dbReference>
<name>A0A0R1GNH9_9LACO</name>
<dbReference type="GeneID" id="97413700"/>
<dbReference type="Pfam" id="PF00563">
    <property type="entry name" value="EAL"/>
    <property type="match status" value="1"/>
</dbReference>
<dbReference type="Gene3D" id="3.20.20.450">
    <property type="entry name" value="EAL domain"/>
    <property type="match status" value="1"/>
</dbReference>
<dbReference type="InterPro" id="IPR001633">
    <property type="entry name" value="EAL_dom"/>
</dbReference>
<dbReference type="eggNOG" id="COG2200">
    <property type="taxonomic scope" value="Bacteria"/>
</dbReference>